<evidence type="ECO:0000256" key="12">
    <source>
        <dbReference type="ARBA" id="ARBA00093271"/>
    </source>
</evidence>
<dbReference type="GO" id="GO:0046872">
    <property type="term" value="F:metal ion binding"/>
    <property type="evidence" value="ECO:0007669"/>
    <property type="project" value="UniProtKB-KW"/>
</dbReference>
<dbReference type="Proteomes" id="UP000215289">
    <property type="component" value="Unassembled WGS sequence"/>
</dbReference>
<dbReference type="EC" id="3.6.1.66" evidence="13"/>
<accession>A0A421D5D6</accession>
<evidence type="ECO:0000256" key="13">
    <source>
        <dbReference type="HAMAP-Rule" id="MF_03148"/>
    </source>
</evidence>
<comment type="cofactor">
    <cofactor evidence="13">
        <name>Mg(2+)</name>
        <dbReference type="ChEBI" id="CHEBI:18420"/>
    </cofactor>
    <cofactor evidence="13">
        <name>Mn(2+)</name>
        <dbReference type="ChEBI" id="CHEBI:29035"/>
    </cofactor>
    <text evidence="13">Binds 1 divalent metal cation per subunit; can use either Mg(2+) or Mn(2+).</text>
</comment>
<dbReference type="InterPro" id="IPR002637">
    <property type="entry name" value="RdgB/HAM1"/>
</dbReference>
<evidence type="ECO:0000256" key="3">
    <source>
        <dbReference type="ARBA" id="ARBA00022723"/>
    </source>
</evidence>
<feature type="binding site" evidence="13">
    <location>
        <position position="164"/>
    </location>
    <ligand>
        <name>ITP</name>
        <dbReference type="ChEBI" id="CHEBI:61402"/>
    </ligand>
</feature>
<keyword evidence="15" id="KW-0812">Transmembrane</keyword>
<evidence type="ECO:0000256" key="14">
    <source>
        <dbReference type="RuleBase" id="RU003781"/>
    </source>
</evidence>
<dbReference type="InterPro" id="IPR027502">
    <property type="entry name" value="ITPase"/>
</dbReference>
<comment type="similarity">
    <text evidence="1 13 14">Belongs to the HAM1 NTPase family.</text>
</comment>
<dbReference type="Pfam" id="PF01725">
    <property type="entry name" value="Ham1p_like"/>
    <property type="match status" value="1"/>
</dbReference>
<keyword evidence="8 13" id="KW-0464">Manganese</keyword>
<evidence type="ECO:0000313" key="17">
    <source>
        <dbReference type="Proteomes" id="UP000215289"/>
    </source>
</evidence>
<comment type="subcellular location">
    <subcellularLocation>
        <location evidence="13">Cytoplasm</location>
    </subcellularLocation>
    <subcellularLocation>
        <location evidence="13">Nucleus</location>
    </subcellularLocation>
</comment>
<comment type="catalytic activity">
    <reaction evidence="10">
        <text>ITP + H2O = IMP + diphosphate + H(+)</text>
        <dbReference type="Rhea" id="RHEA:29399"/>
        <dbReference type="ChEBI" id="CHEBI:15377"/>
        <dbReference type="ChEBI" id="CHEBI:15378"/>
        <dbReference type="ChEBI" id="CHEBI:33019"/>
        <dbReference type="ChEBI" id="CHEBI:58053"/>
        <dbReference type="ChEBI" id="CHEBI:61402"/>
        <dbReference type="EC" id="3.6.1.66"/>
    </reaction>
    <physiologicalReaction direction="left-to-right" evidence="10">
        <dbReference type="Rhea" id="RHEA:29400"/>
    </physiologicalReaction>
</comment>
<evidence type="ECO:0000256" key="10">
    <source>
        <dbReference type="ARBA" id="ARBA00093218"/>
    </source>
</evidence>
<evidence type="ECO:0000256" key="11">
    <source>
        <dbReference type="ARBA" id="ARBA00093255"/>
    </source>
</evidence>
<evidence type="ECO:0000256" key="7">
    <source>
        <dbReference type="ARBA" id="ARBA00023080"/>
    </source>
</evidence>
<dbReference type="STRING" id="1245748.A0A421D5D6"/>
<evidence type="ECO:0000256" key="8">
    <source>
        <dbReference type="ARBA" id="ARBA00023211"/>
    </source>
</evidence>
<sequence length="236" mass="26495">MITTAKLNFITSNKNKLAEVRAILGNVVEIDSQAIEVPEIQGSIEEIAKEKARRAAEEIGGPVLTEDTALGFRALKGLPGAYIKHFLSALGHDGLNKMLDSFEDRSAEAVCTFAFCRGPGEEPILFQGRTEGVIVRPRGPLSFGWDPIFEHNGMTYAEMDKEQKNRVSHRYKALVKLKQWLEEGHLYLDSAGFYPGGNPRTVALYIIILLTIELHNYLFVKSFARFLCQDAEYFRI</sequence>
<dbReference type="EMBL" id="NIDN02000081">
    <property type="protein sequence ID" value="RLL97322.1"/>
    <property type="molecule type" value="Genomic_DNA"/>
</dbReference>
<keyword evidence="13" id="KW-0539">Nucleus</keyword>
<dbReference type="NCBIfam" id="TIGR00042">
    <property type="entry name" value="RdgB/HAM1 family non-canonical purine NTP pyrophosphatase"/>
    <property type="match status" value="1"/>
</dbReference>
<dbReference type="InterPro" id="IPR029001">
    <property type="entry name" value="ITPase-like_fam"/>
</dbReference>
<gene>
    <name evidence="16" type="ORF">CFD26_100970</name>
</gene>
<reference evidence="16 17" key="1">
    <citation type="submission" date="2018-08" db="EMBL/GenBank/DDBJ databases">
        <title>Draft genome sequences of two Aspergillus turcosus clinical strains isolated from bronchoalveolar lavage fluid: one azole-susceptible and the other azole-resistant.</title>
        <authorList>
            <person name="Parent-Michaud M."/>
            <person name="Dufresne P.J."/>
            <person name="Fournier E."/>
            <person name="Martineau C."/>
            <person name="Moreira S."/>
            <person name="Perkins V."/>
            <person name="De Repentigny L."/>
            <person name="Dufresne S.F."/>
        </authorList>
    </citation>
    <scope>NUCLEOTIDE SEQUENCE [LARGE SCALE GENOMIC DNA]</scope>
    <source>
        <strain evidence="16">HMR AF 1038</strain>
    </source>
</reference>
<comment type="catalytic activity">
    <reaction evidence="11">
        <text>dITP + H2O = dIMP + diphosphate + H(+)</text>
        <dbReference type="Rhea" id="RHEA:28342"/>
        <dbReference type="ChEBI" id="CHEBI:15377"/>
        <dbReference type="ChEBI" id="CHEBI:15378"/>
        <dbReference type="ChEBI" id="CHEBI:33019"/>
        <dbReference type="ChEBI" id="CHEBI:61194"/>
        <dbReference type="ChEBI" id="CHEBI:61382"/>
        <dbReference type="EC" id="3.6.1.66"/>
    </reaction>
    <physiologicalReaction direction="left-to-right" evidence="11">
        <dbReference type="Rhea" id="RHEA:28343"/>
    </physiologicalReaction>
</comment>
<dbReference type="PANTHER" id="PTHR11067">
    <property type="entry name" value="INOSINE TRIPHOSPHATE PYROPHOSPHATASE/HAM1 PROTEIN"/>
    <property type="match status" value="1"/>
</dbReference>
<dbReference type="GO" id="GO:0005634">
    <property type="term" value="C:nucleus"/>
    <property type="evidence" value="ECO:0007669"/>
    <property type="project" value="UniProtKB-SubCell"/>
</dbReference>
<feature type="binding site" evidence="13">
    <location>
        <position position="39"/>
    </location>
    <ligand>
        <name>Mg(2+)</name>
        <dbReference type="ChEBI" id="CHEBI:18420"/>
    </ligand>
</feature>
<protein>
    <recommendedName>
        <fullName evidence="13">Inosine triphosphate pyrophosphatase</fullName>
        <shortName evidence="13">ITPase</shortName>
        <shortName evidence="13">Inosine triphosphatase</shortName>
        <ecNumber evidence="13">3.6.1.66</ecNumber>
    </recommendedName>
    <alternativeName>
        <fullName evidence="13">Non-canonical purine NTP pyrophosphatase</fullName>
    </alternativeName>
    <alternativeName>
        <fullName evidence="13">Non-standard purine NTP pyrophosphatase</fullName>
    </alternativeName>
    <alternativeName>
        <fullName evidence="13">Nucleoside-triphosphate diphosphatase</fullName>
    </alternativeName>
    <alternativeName>
        <fullName evidence="13">Nucleoside-triphosphate pyrophosphatase</fullName>
        <shortName evidence="13">NTPase</shortName>
    </alternativeName>
    <alternativeName>
        <fullName evidence="13">XTP/dITP diphosphatase</fullName>
    </alternativeName>
</protein>
<dbReference type="Gene3D" id="3.90.950.10">
    <property type="match status" value="1"/>
</dbReference>
<comment type="function">
    <text evidence="13">Pyrophosphatase that hydrolyzes non-canonical purine nucleotides such as inosine triphosphate (ITP), deoxyinosine triphosphate (dITP) or xanthosine 5'-triphosphate (XTP) to their respective monophosphate derivatives. The enzyme does not distinguish between the deoxy- and ribose forms. Probably excludes non-canonical purines from RNA and DNA precursor pools, thus preventing their incorporation into RNA and DNA and avoiding chromosomal lesions.</text>
</comment>
<keyword evidence="4 13" id="KW-0547">Nucleotide-binding</keyword>
<dbReference type="GO" id="GO:0009117">
    <property type="term" value="P:nucleotide metabolic process"/>
    <property type="evidence" value="ECO:0007669"/>
    <property type="project" value="UniProtKB-KW"/>
</dbReference>
<keyword evidence="7 13" id="KW-0546">Nucleotide metabolism</keyword>
<evidence type="ECO:0000256" key="5">
    <source>
        <dbReference type="ARBA" id="ARBA00022801"/>
    </source>
</evidence>
<name>A0A421D5D6_9EURO</name>
<feature type="binding site" evidence="13">
    <location>
        <position position="51"/>
    </location>
    <ligand>
        <name>ITP</name>
        <dbReference type="ChEBI" id="CHEBI:61402"/>
    </ligand>
</feature>
<evidence type="ECO:0000256" key="2">
    <source>
        <dbReference type="ARBA" id="ARBA00022490"/>
    </source>
</evidence>
<dbReference type="GO" id="GO:0005737">
    <property type="term" value="C:cytoplasm"/>
    <property type="evidence" value="ECO:0007669"/>
    <property type="project" value="UniProtKB-SubCell"/>
</dbReference>
<feature type="binding site" evidence="13">
    <location>
        <begin position="169"/>
        <end position="170"/>
    </location>
    <ligand>
        <name>ITP</name>
        <dbReference type="ChEBI" id="CHEBI:61402"/>
    </ligand>
</feature>
<dbReference type="GO" id="GO:0035870">
    <property type="term" value="F:dITP diphosphatase activity"/>
    <property type="evidence" value="ECO:0007669"/>
    <property type="project" value="UniProtKB-UniRule"/>
</dbReference>
<comment type="caution">
    <text evidence="16">The sequence shown here is derived from an EMBL/GenBank/DDBJ whole genome shotgun (WGS) entry which is preliminary data.</text>
</comment>
<dbReference type="SUPFAM" id="SSF52972">
    <property type="entry name" value="ITPase-like"/>
    <property type="match status" value="1"/>
</dbReference>
<keyword evidence="2 13" id="KW-0963">Cytoplasm</keyword>
<proteinExistence type="inferred from homology"/>
<evidence type="ECO:0000256" key="6">
    <source>
        <dbReference type="ARBA" id="ARBA00022842"/>
    </source>
</evidence>
<keyword evidence="15" id="KW-0472">Membrane</keyword>
<evidence type="ECO:0000313" key="16">
    <source>
        <dbReference type="EMBL" id="RLL97322.1"/>
    </source>
</evidence>
<keyword evidence="15" id="KW-1133">Transmembrane helix</keyword>
<dbReference type="HAMAP" id="MF_03148">
    <property type="entry name" value="HAM1_NTPase"/>
    <property type="match status" value="1"/>
</dbReference>
<keyword evidence="6 13" id="KW-0460">Magnesium</keyword>
<comment type="catalytic activity">
    <reaction evidence="12">
        <text>N(6)-hydroxy-dATP + H2O = N(6)-hydroxy-dAMP + diphosphate + H(+)</text>
        <dbReference type="Rhea" id="RHEA:83971"/>
        <dbReference type="ChEBI" id="CHEBI:15377"/>
        <dbReference type="ChEBI" id="CHEBI:15378"/>
        <dbReference type="ChEBI" id="CHEBI:33019"/>
        <dbReference type="ChEBI" id="CHEBI:233529"/>
        <dbReference type="ChEBI" id="CHEBI:233530"/>
    </reaction>
    <physiologicalReaction direction="left-to-right" evidence="12">
        <dbReference type="Rhea" id="RHEA:83972"/>
    </physiologicalReaction>
</comment>
<evidence type="ECO:0000256" key="15">
    <source>
        <dbReference type="SAM" id="Phobius"/>
    </source>
</evidence>
<dbReference type="GO" id="GO:0036220">
    <property type="term" value="F:ITP diphosphatase activity"/>
    <property type="evidence" value="ECO:0007669"/>
    <property type="project" value="UniProtKB-UniRule"/>
</dbReference>
<feature type="binding site" evidence="13">
    <location>
        <begin position="143"/>
        <end position="146"/>
    </location>
    <ligand>
        <name>ITP</name>
        <dbReference type="ChEBI" id="CHEBI:61402"/>
    </ligand>
</feature>
<evidence type="ECO:0000256" key="9">
    <source>
        <dbReference type="ARBA" id="ARBA00054940"/>
    </source>
</evidence>
<dbReference type="OrthoDB" id="6288734at2759"/>
<dbReference type="CDD" id="cd00515">
    <property type="entry name" value="HAM1"/>
    <property type="match status" value="1"/>
</dbReference>
<organism evidence="16 17">
    <name type="scientific">Aspergillus turcosus</name>
    <dbReference type="NCBI Taxonomy" id="1245748"/>
    <lineage>
        <taxon>Eukaryota</taxon>
        <taxon>Fungi</taxon>
        <taxon>Dikarya</taxon>
        <taxon>Ascomycota</taxon>
        <taxon>Pezizomycotina</taxon>
        <taxon>Eurotiomycetes</taxon>
        <taxon>Eurotiomycetidae</taxon>
        <taxon>Eurotiales</taxon>
        <taxon>Aspergillaceae</taxon>
        <taxon>Aspergillus</taxon>
        <taxon>Aspergillus subgen. Fumigati</taxon>
    </lineage>
</organism>
<feature type="binding site" evidence="13">
    <location>
        <begin position="11"/>
        <end position="16"/>
    </location>
    <ligand>
        <name>ITP</name>
        <dbReference type="ChEBI" id="CHEBI:61402"/>
    </ligand>
</feature>
<dbReference type="GO" id="GO:0036222">
    <property type="term" value="F:XTP diphosphatase activity"/>
    <property type="evidence" value="ECO:0007669"/>
    <property type="project" value="UniProtKB-UniRule"/>
</dbReference>
<dbReference type="AlphaFoldDB" id="A0A421D5D6"/>
<comment type="function">
    <text evidence="9">Pyrophosphatase that hydrolyzes the non-canonical purine nucleotides inosine triphosphate (ITP), deoxyinosine triphosphate (dITP) as well as 2'-deoxy-N-6-hydroxylaminopurine triphosphate (dHAPTP) and xanthosine 5'-triphosphate (XTP) to their respective monophosphate derivatives. The enzyme does not distinguish between the deoxy- and ribose forms. Probably excludes non-canonical purines from RNA and DNA precursor pools, thus preventing their incorporation into RNA and DNA and avoiding chromosomal lesions.</text>
</comment>
<dbReference type="FunFam" id="3.90.950.10:FF:000003">
    <property type="entry name" value="Inosine triphosphate pyrophosphatase"/>
    <property type="match status" value="1"/>
</dbReference>
<comment type="catalytic activity">
    <reaction evidence="13">
        <text>XTP + H2O = XMP + diphosphate + H(+)</text>
        <dbReference type="Rhea" id="RHEA:28610"/>
        <dbReference type="ChEBI" id="CHEBI:15377"/>
        <dbReference type="ChEBI" id="CHEBI:15378"/>
        <dbReference type="ChEBI" id="CHEBI:33019"/>
        <dbReference type="ChEBI" id="CHEBI:57464"/>
        <dbReference type="ChEBI" id="CHEBI:61314"/>
        <dbReference type="EC" id="3.6.1.66"/>
    </reaction>
</comment>
<comment type="subunit">
    <text evidence="13">Homodimer.</text>
</comment>
<evidence type="ECO:0000256" key="1">
    <source>
        <dbReference type="ARBA" id="ARBA00008023"/>
    </source>
</evidence>
<keyword evidence="5 13" id="KW-0378">Hydrolase</keyword>
<keyword evidence="17" id="KW-1185">Reference proteome</keyword>
<keyword evidence="3 13" id="KW-0479">Metal-binding</keyword>
<evidence type="ECO:0000256" key="4">
    <source>
        <dbReference type="ARBA" id="ARBA00022741"/>
    </source>
</evidence>
<dbReference type="GO" id="GO:0000166">
    <property type="term" value="F:nucleotide binding"/>
    <property type="evidence" value="ECO:0007669"/>
    <property type="project" value="UniProtKB-KW"/>
</dbReference>
<feature type="binding site" evidence="13">
    <location>
        <begin position="67"/>
        <end position="68"/>
    </location>
    <ligand>
        <name>ITP</name>
        <dbReference type="ChEBI" id="CHEBI:61402"/>
    </ligand>
</feature>
<feature type="binding site" evidence="13">
    <location>
        <position position="67"/>
    </location>
    <ligand>
        <name>Mg(2+)</name>
        <dbReference type="ChEBI" id="CHEBI:18420"/>
    </ligand>
</feature>
<feature type="transmembrane region" description="Helical" evidence="15">
    <location>
        <begin position="202"/>
        <end position="220"/>
    </location>
</feature>
<dbReference type="PANTHER" id="PTHR11067:SF9">
    <property type="entry name" value="INOSINE TRIPHOSPHATE PYROPHOSPHATASE"/>
    <property type="match status" value="1"/>
</dbReference>
<dbReference type="GO" id="GO:0009204">
    <property type="term" value="P:deoxyribonucleoside triphosphate catabolic process"/>
    <property type="evidence" value="ECO:0007669"/>
    <property type="project" value="UniProtKB-UniRule"/>
</dbReference>